<keyword evidence="2" id="KW-1185">Reference proteome</keyword>
<evidence type="ECO:0000313" key="1">
    <source>
        <dbReference type="EMBL" id="SKC04259.1"/>
    </source>
</evidence>
<protein>
    <submittedName>
        <fullName evidence="1">Uncharacterized protein</fullName>
    </submittedName>
</protein>
<reference evidence="1 2" key="1">
    <citation type="submission" date="2017-02" db="EMBL/GenBank/DDBJ databases">
        <authorList>
            <person name="Peterson S.W."/>
        </authorList>
    </citation>
    <scope>NUCLEOTIDE SEQUENCE [LARGE SCALE GENOMIC DNA]</scope>
    <source>
        <strain evidence="1 2">DSM 24412</strain>
    </source>
</reference>
<dbReference type="Proteomes" id="UP000191055">
    <property type="component" value="Unassembled WGS sequence"/>
</dbReference>
<gene>
    <name evidence="1" type="ORF">SAMN03080601_01753</name>
</gene>
<evidence type="ECO:0000313" key="2">
    <source>
        <dbReference type="Proteomes" id="UP000191055"/>
    </source>
</evidence>
<organism evidence="1 2">
    <name type="scientific">Alkalitalea saponilacus</name>
    <dbReference type="NCBI Taxonomy" id="889453"/>
    <lineage>
        <taxon>Bacteria</taxon>
        <taxon>Pseudomonadati</taxon>
        <taxon>Bacteroidota</taxon>
        <taxon>Bacteroidia</taxon>
        <taxon>Marinilabiliales</taxon>
        <taxon>Marinilabiliaceae</taxon>
        <taxon>Alkalitalea</taxon>
    </lineage>
</organism>
<dbReference type="EMBL" id="FUYV01000009">
    <property type="protein sequence ID" value="SKC04259.1"/>
    <property type="molecule type" value="Genomic_DNA"/>
</dbReference>
<sequence>MIRQIEYRVLASFFQGISQVNVNTINFRYIGIPQNYITNMLSDII</sequence>
<accession>A0A1T5G7A0</accession>
<dbReference type="STRING" id="889453.SAMN03080601_01753"/>
<proteinExistence type="predicted"/>
<name>A0A1T5G7A0_9BACT</name>
<dbReference type="AlphaFoldDB" id="A0A1T5G7A0"/>